<dbReference type="STRING" id="427683.A5481_25600"/>
<dbReference type="OrthoDB" id="7997023at2"/>
<name>A0A179S1L5_9HYPH</name>
<sequence>MHVVRAAKRYRVLLQGRIVLGPERSLACTVLDLSWCGAKIRVAPEVGLPDVFPLVIAAEDLRTVTVHLRWRRGDLAGVAFDAGRRG</sequence>
<dbReference type="Proteomes" id="UP000078316">
    <property type="component" value="Unassembled WGS sequence"/>
</dbReference>
<comment type="caution">
    <text evidence="2">The sequence shown here is derived from an EMBL/GenBank/DDBJ whole genome shotgun (WGS) entry which is preliminary data.</text>
</comment>
<evidence type="ECO:0000313" key="3">
    <source>
        <dbReference type="Proteomes" id="UP000078316"/>
    </source>
</evidence>
<evidence type="ECO:0000259" key="1">
    <source>
        <dbReference type="Pfam" id="PF07238"/>
    </source>
</evidence>
<dbReference type="EMBL" id="LWHQ01000057">
    <property type="protein sequence ID" value="OAS18814.1"/>
    <property type="molecule type" value="Genomic_DNA"/>
</dbReference>
<evidence type="ECO:0000313" key="2">
    <source>
        <dbReference type="EMBL" id="OAS18814.1"/>
    </source>
</evidence>
<protein>
    <submittedName>
        <fullName evidence="2">Pilus assembly protein PilZ</fullName>
    </submittedName>
</protein>
<dbReference type="Pfam" id="PF07238">
    <property type="entry name" value="PilZ"/>
    <property type="match status" value="1"/>
</dbReference>
<gene>
    <name evidence="2" type="ORF">A5481_25600</name>
</gene>
<organism evidence="2 3">
    <name type="scientific">Methylobacterium platani</name>
    <dbReference type="NCBI Taxonomy" id="427683"/>
    <lineage>
        <taxon>Bacteria</taxon>
        <taxon>Pseudomonadati</taxon>
        <taxon>Pseudomonadota</taxon>
        <taxon>Alphaproteobacteria</taxon>
        <taxon>Hyphomicrobiales</taxon>
        <taxon>Methylobacteriaceae</taxon>
        <taxon>Methylobacterium</taxon>
    </lineage>
</organism>
<dbReference type="SUPFAM" id="SSF141371">
    <property type="entry name" value="PilZ domain-like"/>
    <property type="match status" value="1"/>
</dbReference>
<dbReference type="InterPro" id="IPR009875">
    <property type="entry name" value="PilZ_domain"/>
</dbReference>
<dbReference type="RefSeq" id="WP_048436698.1">
    <property type="nucleotide sequence ID" value="NZ_LWHQ01000057.1"/>
</dbReference>
<accession>A0A179S1L5</accession>
<dbReference type="AlphaFoldDB" id="A0A179S1L5"/>
<feature type="domain" description="PilZ" evidence="1">
    <location>
        <begin position="5"/>
        <end position="81"/>
    </location>
</feature>
<proteinExistence type="predicted"/>
<reference evidence="2 3" key="1">
    <citation type="submission" date="2016-04" db="EMBL/GenBank/DDBJ databases">
        <authorList>
            <person name="Evans L.H."/>
            <person name="Alamgir A."/>
            <person name="Owens N."/>
            <person name="Weber N.D."/>
            <person name="Virtaneva K."/>
            <person name="Barbian K."/>
            <person name="Babar A."/>
            <person name="Rosenke K."/>
        </authorList>
    </citation>
    <scope>NUCLEOTIDE SEQUENCE [LARGE SCALE GENOMIC DNA]</scope>
    <source>
        <strain evidence="2 3">PMB02</strain>
    </source>
</reference>
<dbReference type="GO" id="GO:0035438">
    <property type="term" value="F:cyclic-di-GMP binding"/>
    <property type="evidence" value="ECO:0007669"/>
    <property type="project" value="InterPro"/>
</dbReference>